<comment type="caution">
    <text evidence="2">The sequence shown here is derived from an EMBL/GenBank/DDBJ whole genome shotgun (WGS) entry which is preliminary data.</text>
</comment>
<reference evidence="2 3" key="1">
    <citation type="journal article" date="2011" name="Genome Biol.">
        <title>Comparative genome sequence analysis underscores mycoparasitism as the ancestral life style of Trichoderma.</title>
        <authorList>
            <person name="Kubicek C.P."/>
            <person name="Herrera-Estrella A."/>
            <person name="Seidl-Seiboth V."/>
            <person name="Martinez D.A."/>
            <person name="Druzhinina I.S."/>
            <person name="Thon M."/>
            <person name="Zeilinger S."/>
            <person name="Casas-Flores S."/>
            <person name="Horwitz B.A."/>
            <person name="Mukherjee P.K."/>
            <person name="Mukherjee M."/>
            <person name="Kredics L."/>
            <person name="Alcaraz L.D."/>
            <person name="Aerts A."/>
            <person name="Antal Z."/>
            <person name="Atanasova L."/>
            <person name="Cervantes-Badillo M.G."/>
            <person name="Challacombe J."/>
            <person name="Chertkov O."/>
            <person name="McCluskey K."/>
            <person name="Coulpier F."/>
            <person name="Deshpande N."/>
            <person name="von Doehren H."/>
            <person name="Ebbole D.J."/>
            <person name="Esquivel-Naranjo E.U."/>
            <person name="Fekete E."/>
            <person name="Flipphi M."/>
            <person name="Glaser F."/>
            <person name="Gomez-Rodriguez E.Y."/>
            <person name="Gruber S."/>
            <person name="Han C."/>
            <person name="Henrissat B."/>
            <person name="Hermosa R."/>
            <person name="Hernandez-Onate M."/>
            <person name="Karaffa L."/>
            <person name="Kosti I."/>
            <person name="Le Crom S."/>
            <person name="Lindquist E."/>
            <person name="Lucas S."/>
            <person name="Luebeck M."/>
            <person name="Luebeck P.S."/>
            <person name="Margeot A."/>
            <person name="Metz B."/>
            <person name="Misra M."/>
            <person name="Nevalainen H."/>
            <person name="Omann M."/>
            <person name="Packer N."/>
            <person name="Perrone G."/>
            <person name="Uresti-Rivera E.E."/>
            <person name="Salamov A."/>
            <person name="Schmoll M."/>
            <person name="Seiboth B."/>
            <person name="Shapiro H."/>
            <person name="Sukno S."/>
            <person name="Tamayo-Ramos J.A."/>
            <person name="Tisch D."/>
            <person name="Wiest A."/>
            <person name="Wilkinson H.H."/>
            <person name="Zhang M."/>
            <person name="Coutinho P.M."/>
            <person name="Kenerley C.M."/>
            <person name="Monte E."/>
            <person name="Baker S.E."/>
            <person name="Grigoriev I.V."/>
        </authorList>
    </citation>
    <scope>NUCLEOTIDE SEQUENCE [LARGE SCALE GENOMIC DNA]</scope>
    <source>
        <strain evidence="3">ATCC 20476 / IMI 206040</strain>
    </source>
</reference>
<dbReference type="EMBL" id="ABDG02000029">
    <property type="protein sequence ID" value="EHK39623.1"/>
    <property type="molecule type" value="Genomic_DNA"/>
</dbReference>
<feature type="compositionally biased region" description="Low complexity" evidence="1">
    <location>
        <begin position="59"/>
        <end position="68"/>
    </location>
</feature>
<name>G9PB74_HYPAI</name>
<organism evidence="2 3">
    <name type="scientific">Hypocrea atroviridis (strain ATCC 20476 / IMI 206040)</name>
    <name type="common">Trichoderma atroviride</name>
    <dbReference type="NCBI Taxonomy" id="452589"/>
    <lineage>
        <taxon>Eukaryota</taxon>
        <taxon>Fungi</taxon>
        <taxon>Dikarya</taxon>
        <taxon>Ascomycota</taxon>
        <taxon>Pezizomycotina</taxon>
        <taxon>Sordariomycetes</taxon>
        <taxon>Hypocreomycetidae</taxon>
        <taxon>Hypocreales</taxon>
        <taxon>Hypocreaceae</taxon>
        <taxon>Trichoderma</taxon>
    </lineage>
</organism>
<evidence type="ECO:0000313" key="3">
    <source>
        <dbReference type="Proteomes" id="UP000005426"/>
    </source>
</evidence>
<proteinExistence type="predicted"/>
<dbReference type="Proteomes" id="UP000005426">
    <property type="component" value="Unassembled WGS sequence"/>
</dbReference>
<feature type="compositionally biased region" description="Polar residues" evidence="1">
    <location>
        <begin position="32"/>
        <end position="44"/>
    </location>
</feature>
<dbReference type="HOGENOM" id="CLU_2292090_0_0_1"/>
<keyword evidence="3" id="KW-1185">Reference proteome</keyword>
<feature type="region of interest" description="Disordered" evidence="1">
    <location>
        <begin position="1"/>
        <end position="79"/>
    </location>
</feature>
<dbReference type="AlphaFoldDB" id="G9PB74"/>
<gene>
    <name evidence="2" type="ORF">TRIATDRAFT_279387</name>
</gene>
<protein>
    <submittedName>
        <fullName evidence="2">Uncharacterized protein</fullName>
    </submittedName>
</protein>
<sequence>MTYMTGSRPTPKVAAGDDGEDPAVAEIGKEAGQNTESCQNQTPSLGVDHSGEGTEQRTNNPGSGSNGPIGARKPFAATARQTAVRQFLALRPQGNPQECFQ</sequence>
<accession>G9PB74</accession>
<evidence type="ECO:0000256" key="1">
    <source>
        <dbReference type="SAM" id="MobiDB-lite"/>
    </source>
</evidence>
<evidence type="ECO:0000313" key="2">
    <source>
        <dbReference type="EMBL" id="EHK39623.1"/>
    </source>
</evidence>